<protein>
    <submittedName>
        <fullName evidence="1">Uncharacterized protein</fullName>
    </submittedName>
</protein>
<dbReference type="AlphaFoldDB" id="A0AAD3WSI1"/>
<dbReference type="Proteomes" id="UP000480943">
    <property type="component" value="Unassembled WGS sequence"/>
</dbReference>
<name>A0AAD3WSI1_PHODD</name>
<dbReference type="EMBL" id="VZUQ01000090">
    <property type="protein sequence ID" value="KAB1175285.1"/>
    <property type="molecule type" value="Genomic_DNA"/>
</dbReference>
<dbReference type="RefSeq" id="WP_151183223.1">
    <property type="nucleotide sequence ID" value="NZ_VZUQ01000090.1"/>
</dbReference>
<reference evidence="1 2" key="1">
    <citation type="submission" date="2019-09" db="EMBL/GenBank/DDBJ databases">
        <title>Photobacterium damselae subsp. damselae CDC-2227-81, a human clinical isolate.</title>
        <authorList>
            <person name="Osorio C.R."/>
        </authorList>
    </citation>
    <scope>NUCLEOTIDE SEQUENCE [LARGE SCALE GENOMIC DNA]</scope>
    <source>
        <strain evidence="1 2">CDC-2227-81</strain>
    </source>
</reference>
<evidence type="ECO:0000313" key="1">
    <source>
        <dbReference type="EMBL" id="KAB1175285.1"/>
    </source>
</evidence>
<accession>A0AAD3WSI1</accession>
<gene>
    <name evidence="1" type="ORF">F6450_18760</name>
</gene>
<sequence>MKIKGKSIRNLNRVLKAAGELKEVKFAYKVGGKDSKVWEQLGFRSALVVGHYLIPSVLGKITSFNARGAEIVRKDLPKQSESVTFFGSSRDWHGGIHSGIRTRTVQKYPRDFVPAPSEAFYVTEIEGELYLTTSVINLVEEDVVRNLHVCNLMLECFGEFEIYDSEKETLLGPKLKRVQWEILPRGEYPWSKSKSIIDAATRSIDKKEKEVVDYRMKEIARFNPDFLATGQGGFSGYFVYGFEKIGVYVLESIYLDNATYIFENDWEVFSQLTKSEIINSSLAKARIVHDRKWVATIRSELSAIKI</sequence>
<organism evidence="1 2">
    <name type="scientific">Photobacterium damselae subsp. damselae</name>
    <name type="common">Listonella damsela</name>
    <dbReference type="NCBI Taxonomy" id="85581"/>
    <lineage>
        <taxon>Bacteria</taxon>
        <taxon>Pseudomonadati</taxon>
        <taxon>Pseudomonadota</taxon>
        <taxon>Gammaproteobacteria</taxon>
        <taxon>Vibrionales</taxon>
        <taxon>Vibrionaceae</taxon>
        <taxon>Photobacterium</taxon>
    </lineage>
</organism>
<evidence type="ECO:0000313" key="2">
    <source>
        <dbReference type="Proteomes" id="UP000480943"/>
    </source>
</evidence>
<comment type="caution">
    <text evidence="1">The sequence shown here is derived from an EMBL/GenBank/DDBJ whole genome shotgun (WGS) entry which is preliminary data.</text>
</comment>
<proteinExistence type="predicted"/>